<proteinExistence type="predicted"/>
<feature type="non-terminal residue" evidence="3">
    <location>
        <position position="1"/>
    </location>
</feature>
<feature type="transmembrane region" description="Helical" evidence="2">
    <location>
        <begin position="30"/>
        <end position="50"/>
    </location>
</feature>
<evidence type="ECO:0000256" key="1">
    <source>
        <dbReference type="SAM" id="MobiDB-lite"/>
    </source>
</evidence>
<sequence>MAAEGCAQARPARRQTEAEGAQARLRSPRYALLLLPLLLLLLCFVLVTFLPSCSASGCSEFSILHLT</sequence>
<dbReference type="EMBL" id="EU036668">
    <property type="protein sequence ID" value="ABS88268.1"/>
    <property type="molecule type" value="Genomic_DNA"/>
</dbReference>
<accession>A7UAP9</accession>
<keyword evidence="2" id="KW-0812">Transmembrane</keyword>
<dbReference type="AlphaFoldDB" id="A7UAP9"/>
<evidence type="ECO:0000313" key="3">
    <source>
        <dbReference type="EMBL" id="ABS88268.1"/>
    </source>
</evidence>
<name>A7UAP9_LOLPR</name>
<organism evidence="3">
    <name type="scientific">Lolium perenne</name>
    <name type="common">Perennial ryegrass</name>
    <dbReference type="NCBI Taxonomy" id="4522"/>
    <lineage>
        <taxon>Eukaryota</taxon>
        <taxon>Viridiplantae</taxon>
        <taxon>Streptophyta</taxon>
        <taxon>Embryophyta</taxon>
        <taxon>Tracheophyta</taxon>
        <taxon>Spermatophyta</taxon>
        <taxon>Magnoliopsida</taxon>
        <taxon>Liliopsida</taxon>
        <taxon>Poales</taxon>
        <taxon>Poaceae</taxon>
        <taxon>BOP clade</taxon>
        <taxon>Pooideae</taxon>
        <taxon>Poodae</taxon>
        <taxon>Poeae</taxon>
        <taxon>Poeae Chloroplast Group 2 (Poeae type)</taxon>
        <taxon>Loliodinae</taxon>
        <taxon>Loliinae</taxon>
        <taxon>Lolium</taxon>
    </lineage>
</organism>
<protein>
    <submittedName>
        <fullName evidence="3">RGA6</fullName>
    </submittedName>
</protein>
<evidence type="ECO:0000256" key="2">
    <source>
        <dbReference type="SAM" id="Phobius"/>
    </source>
</evidence>
<reference evidence="3" key="1">
    <citation type="journal article" date="2008" name="Plant Breed.">
        <title>Mapping of QTL for resistance to powdery mildew and resistance gene analogues in perennial ryegrass.</title>
        <authorList>
            <person name="Schejbel B."/>
            <person name="Jensen L.B."/>
            <person name="Asp T."/>
            <person name="Xing Y."/>
            <person name="Luebberstedt T."/>
        </authorList>
    </citation>
    <scope>NUCLEOTIDE SEQUENCE</scope>
</reference>
<keyword evidence="2" id="KW-0472">Membrane</keyword>
<feature type="region of interest" description="Disordered" evidence="1">
    <location>
        <begin position="1"/>
        <end position="22"/>
    </location>
</feature>
<keyword evidence="2" id="KW-1133">Transmembrane helix</keyword>